<dbReference type="Gene3D" id="2.60.120.620">
    <property type="entry name" value="q2cbj1_9rhob like domain"/>
    <property type="match status" value="1"/>
</dbReference>
<dbReference type="InterPro" id="IPR045054">
    <property type="entry name" value="P4HA-like"/>
</dbReference>
<proteinExistence type="predicted"/>
<evidence type="ECO:0000256" key="1">
    <source>
        <dbReference type="ARBA" id="ARBA00022723"/>
    </source>
</evidence>
<dbReference type="GO" id="GO:0005783">
    <property type="term" value="C:endoplasmic reticulum"/>
    <property type="evidence" value="ECO:0007669"/>
    <property type="project" value="TreeGrafter"/>
</dbReference>
<dbReference type="AlphaFoldDB" id="A0A382MY98"/>
<dbReference type="GO" id="GO:0046872">
    <property type="term" value="F:metal ion binding"/>
    <property type="evidence" value="ECO:0007669"/>
    <property type="project" value="UniProtKB-KW"/>
</dbReference>
<accession>A0A382MY98</accession>
<dbReference type="EMBL" id="UINC01096530">
    <property type="protein sequence ID" value="SVC53490.1"/>
    <property type="molecule type" value="Genomic_DNA"/>
</dbReference>
<dbReference type="PANTHER" id="PTHR10869:SF246">
    <property type="entry name" value="TRANSMEMBRANE PROLYL 4-HYDROXYLASE"/>
    <property type="match status" value="1"/>
</dbReference>
<dbReference type="GO" id="GO:0004656">
    <property type="term" value="F:procollagen-proline 4-dioxygenase activity"/>
    <property type="evidence" value="ECO:0007669"/>
    <property type="project" value="TreeGrafter"/>
</dbReference>
<reference evidence="3" key="1">
    <citation type="submission" date="2018-05" db="EMBL/GenBank/DDBJ databases">
        <authorList>
            <person name="Lanie J.A."/>
            <person name="Ng W.-L."/>
            <person name="Kazmierczak K.M."/>
            <person name="Andrzejewski T.M."/>
            <person name="Davidsen T.M."/>
            <person name="Wayne K.J."/>
            <person name="Tettelin H."/>
            <person name="Glass J.I."/>
            <person name="Rusch D."/>
            <person name="Podicherti R."/>
            <person name="Tsui H.-C.T."/>
            <person name="Winkler M.E."/>
        </authorList>
    </citation>
    <scope>NUCLEOTIDE SEQUENCE</scope>
</reference>
<gene>
    <name evidence="3" type="ORF">METZ01_LOCUS306344</name>
</gene>
<dbReference type="PANTHER" id="PTHR10869">
    <property type="entry name" value="PROLYL 4-HYDROXYLASE ALPHA SUBUNIT"/>
    <property type="match status" value="1"/>
</dbReference>
<keyword evidence="2" id="KW-0408">Iron</keyword>
<evidence type="ECO:0000313" key="3">
    <source>
        <dbReference type="EMBL" id="SVC53490.1"/>
    </source>
</evidence>
<organism evidence="3">
    <name type="scientific">marine metagenome</name>
    <dbReference type="NCBI Taxonomy" id="408172"/>
    <lineage>
        <taxon>unclassified sequences</taxon>
        <taxon>metagenomes</taxon>
        <taxon>ecological metagenomes</taxon>
    </lineage>
</organism>
<sequence>MNIEILHHDPIVFIVEKFLSDNECDHLKKIASKDMKRSLVSGIDKKKNKRGLLDKRRTSSHSWIKHDHDHITEEVATRISQLVQVPIAHAEAYQIL</sequence>
<protein>
    <submittedName>
        <fullName evidence="3">Uncharacterized protein</fullName>
    </submittedName>
</protein>
<name>A0A382MY98_9ZZZZ</name>
<feature type="non-terminal residue" evidence="3">
    <location>
        <position position="96"/>
    </location>
</feature>
<evidence type="ECO:0000256" key="2">
    <source>
        <dbReference type="ARBA" id="ARBA00023004"/>
    </source>
</evidence>
<keyword evidence="1" id="KW-0479">Metal-binding</keyword>